<dbReference type="InterPro" id="IPR005240">
    <property type="entry name" value="DUF389"/>
</dbReference>
<dbReference type="Pfam" id="PF04087">
    <property type="entry name" value="DUF389"/>
    <property type="match status" value="1"/>
</dbReference>
<keyword evidence="3" id="KW-1185">Reference proteome</keyword>
<organism evidence="2 3">
    <name type="scientific">Vasconcelosia minhoensis LEGE 07310</name>
    <dbReference type="NCBI Taxonomy" id="915328"/>
    <lineage>
        <taxon>Bacteria</taxon>
        <taxon>Bacillati</taxon>
        <taxon>Cyanobacteriota</taxon>
        <taxon>Cyanophyceae</taxon>
        <taxon>Nodosilineales</taxon>
        <taxon>Cymatolegaceae</taxon>
        <taxon>Vasconcelosia</taxon>
        <taxon>Vasconcelosia minhoensis</taxon>
    </lineage>
</organism>
<proteinExistence type="predicted"/>
<keyword evidence="1" id="KW-1133">Transmembrane helix</keyword>
<dbReference type="AlphaFoldDB" id="A0A8J7A9P4"/>
<evidence type="ECO:0000256" key="1">
    <source>
        <dbReference type="SAM" id="Phobius"/>
    </source>
</evidence>
<keyword evidence="1" id="KW-0812">Transmembrane</keyword>
<feature type="transmembrane region" description="Helical" evidence="1">
    <location>
        <begin position="113"/>
        <end position="143"/>
    </location>
</feature>
<dbReference type="RefSeq" id="WP_193908993.1">
    <property type="nucleotide sequence ID" value="NZ_JADEXG010000040.1"/>
</dbReference>
<protein>
    <submittedName>
        <fullName evidence="2">DUF389 domain-containing protein</fullName>
    </submittedName>
</protein>
<sequence length="188" mass="20197">MRQMIVQVPQGQGKAVFETAKQHQGKNLIQFGAMGRDGPIDVVILHTVNREIEPILQALEPIADLHVALFPHGVLALQPPPSETPESVTDVQPRSSLEIFLAGLQSIGSWRSLLAYAAAGGGIAWIGLFTNSSFLLVAAMLIAPFAEPAMNVAIATARGDRTLLKQSLLRYFAALVSVTVLEPPRQAQ</sequence>
<evidence type="ECO:0000313" key="2">
    <source>
        <dbReference type="EMBL" id="MBE9078790.1"/>
    </source>
</evidence>
<evidence type="ECO:0000313" key="3">
    <source>
        <dbReference type="Proteomes" id="UP000636505"/>
    </source>
</evidence>
<gene>
    <name evidence="2" type="ORF">IQ241_16045</name>
</gene>
<reference evidence="2" key="1">
    <citation type="submission" date="2020-10" db="EMBL/GenBank/DDBJ databases">
        <authorList>
            <person name="Castelo-Branco R."/>
            <person name="Eusebio N."/>
            <person name="Adriana R."/>
            <person name="Vieira A."/>
            <person name="Brugerolle De Fraissinette N."/>
            <person name="Rezende De Castro R."/>
            <person name="Schneider M.P."/>
            <person name="Vasconcelos V."/>
            <person name="Leao P.N."/>
        </authorList>
    </citation>
    <scope>NUCLEOTIDE SEQUENCE</scope>
    <source>
        <strain evidence="2">LEGE 07310</strain>
    </source>
</reference>
<name>A0A8J7A9P4_9CYAN</name>
<accession>A0A8J7A9P4</accession>
<dbReference type="Proteomes" id="UP000636505">
    <property type="component" value="Unassembled WGS sequence"/>
</dbReference>
<keyword evidence="1" id="KW-0472">Membrane</keyword>
<dbReference type="EMBL" id="JADEXG010000040">
    <property type="protein sequence ID" value="MBE9078790.1"/>
    <property type="molecule type" value="Genomic_DNA"/>
</dbReference>
<comment type="caution">
    <text evidence="2">The sequence shown here is derived from an EMBL/GenBank/DDBJ whole genome shotgun (WGS) entry which is preliminary data.</text>
</comment>